<reference evidence="1 2" key="1">
    <citation type="journal article" date="2018" name="Front. Plant Sci.">
        <title>Red Clover (Trifolium pratense) and Zigzag Clover (T. medium) - A Picture of Genomic Similarities and Differences.</title>
        <authorList>
            <person name="Dluhosova J."/>
            <person name="Istvanek J."/>
            <person name="Nedelnik J."/>
            <person name="Repkova J."/>
        </authorList>
    </citation>
    <scope>NUCLEOTIDE SEQUENCE [LARGE SCALE GENOMIC DNA]</scope>
    <source>
        <strain evidence="2">cv. 10/8</strain>
        <tissue evidence="1">Leaf</tissue>
    </source>
</reference>
<dbReference type="AlphaFoldDB" id="A0A392Q6K2"/>
<keyword evidence="2" id="KW-1185">Reference proteome</keyword>
<proteinExistence type="predicted"/>
<comment type="caution">
    <text evidence="1">The sequence shown here is derived from an EMBL/GenBank/DDBJ whole genome shotgun (WGS) entry which is preliminary data.</text>
</comment>
<protein>
    <submittedName>
        <fullName evidence="1">BAG family molecular chaperone regulator 6-like</fullName>
    </submittedName>
</protein>
<sequence length="58" mass="6237">STSGHVEEVPHTFKSVPVKSCVDEGVPNKTRSNDVGSTDISVLDVMDKVNNQRSIPAK</sequence>
<evidence type="ECO:0000313" key="1">
    <source>
        <dbReference type="EMBL" id="MCI20023.1"/>
    </source>
</evidence>
<dbReference type="EMBL" id="LXQA010117771">
    <property type="protein sequence ID" value="MCI20023.1"/>
    <property type="molecule type" value="Genomic_DNA"/>
</dbReference>
<feature type="non-terminal residue" evidence="1">
    <location>
        <position position="1"/>
    </location>
</feature>
<evidence type="ECO:0000313" key="2">
    <source>
        <dbReference type="Proteomes" id="UP000265520"/>
    </source>
</evidence>
<accession>A0A392Q6K2</accession>
<dbReference type="Proteomes" id="UP000265520">
    <property type="component" value="Unassembled WGS sequence"/>
</dbReference>
<organism evidence="1 2">
    <name type="scientific">Trifolium medium</name>
    <dbReference type="NCBI Taxonomy" id="97028"/>
    <lineage>
        <taxon>Eukaryota</taxon>
        <taxon>Viridiplantae</taxon>
        <taxon>Streptophyta</taxon>
        <taxon>Embryophyta</taxon>
        <taxon>Tracheophyta</taxon>
        <taxon>Spermatophyta</taxon>
        <taxon>Magnoliopsida</taxon>
        <taxon>eudicotyledons</taxon>
        <taxon>Gunneridae</taxon>
        <taxon>Pentapetalae</taxon>
        <taxon>rosids</taxon>
        <taxon>fabids</taxon>
        <taxon>Fabales</taxon>
        <taxon>Fabaceae</taxon>
        <taxon>Papilionoideae</taxon>
        <taxon>50 kb inversion clade</taxon>
        <taxon>NPAAA clade</taxon>
        <taxon>Hologalegina</taxon>
        <taxon>IRL clade</taxon>
        <taxon>Trifolieae</taxon>
        <taxon>Trifolium</taxon>
    </lineage>
</organism>
<name>A0A392Q6K2_9FABA</name>